<keyword evidence="1" id="KW-0677">Repeat</keyword>
<dbReference type="GO" id="GO:0005576">
    <property type="term" value="C:extracellular region"/>
    <property type="evidence" value="ECO:0007669"/>
    <property type="project" value="InterPro"/>
</dbReference>
<sequence length="420" mass="44584">MKTAFVLSIVAVATAAQDKIWPSVLRSIQQTSTASVAVTIDDLNAQKDSSVFDWAKCKGLENEPVLLCNDLTKEEINSLAALPNVQKITNAADSSAPCPLNITPKPTTTAAAPTPSACDKPVEGIDYDGKDIKSTKRSNSDDCCNDCTNTPGCVLYVWTQWNDGTCFLKSSAGNSVPKWGVKAAKVTKPAKVIKPAGSCEAAQDNVDYDGNDIKSTKRSNSNDCCNDCVNTPGCVLYVWTKWNDGTCFLKSSAGNSVPKWGVKAAKVTKPAKVIKPAGSCEAAQDNVDYAGNDITSTQRSNSDDCCDDCAKTPGCVVYVWAPWNDGTCFLKSKACKSVLKWGVKSAKITKSAGSCQAAQANVDYNGKDIARISAEKDHCCALCLEADSCVGYSHYEGNCYLKGELGDASTKEGVTSGVRD</sequence>
<protein>
    <recommendedName>
        <fullName evidence="4">Apple domain-containing protein</fullName>
    </recommendedName>
</protein>
<dbReference type="OrthoDB" id="78172at2759"/>
<proteinExistence type="predicted"/>
<organism evidence="5">
    <name type="scientific">Aphanomyces astaci</name>
    <name type="common">Crayfish plague agent</name>
    <dbReference type="NCBI Taxonomy" id="112090"/>
    <lineage>
        <taxon>Eukaryota</taxon>
        <taxon>Sar</taxon>
        <taxon>Stramenopiles</taxon>
        <taxon>Oomycota</taxon>
        <taxon>Saprolegniomycetes</taxon>
        <taxon>Saprolegniales</taxon>
        <taxon>Verrucalvaceae</taxon>
        <taxon>Aphanomyces</taxon>
    </lineage>
</organism>
<feature type="chain" id="PRO_5004841429" description="Apple domain-containing protein" evidence="3">
    <location>
        <begin position="17"/>
        <end position="420"/>
    </location>
</feature>
<feature type="domain" description="Apple" evidence="4">
    <location>
        <begin position="358"/>
        <end position="417"/>
    </location>
</feature>
<evidence type="ECO:0000259" key="4">
    <source>
        <dbReference type="SMART" id="SM00223"/>
    </source>
</evidence>
<dbReference type="CDD" id="cd01100">
    <property type="entry name" value="APPLE_Factor_XI_like"/>
    <property type="match status" value="2"/>
</dbReference>
<name>W4H0H9_APHAT</name>
<dbReference type="AlphaFoldDB" id="W4H0H9"/>
<dbReference type="PANTHER" id="PTHR33946">
    <property type="match status" value="1"/>
</dbReference>
<accession>W4H0H9</accession>
<feature type="signal peptide" evidence="3">
    <location>
        <begin position="1"/>
        <end position="16"/>
    </location>
</feature>
<evidence type="ECO:0000256" key="1">
    <source>
        <dbReference type="ARBA" id="ARBA00022737"/>
    </source>
</evidence>
<dbReference type="Gene3D" id="3.50.4.10">
    <property type="entry name" value="Hepatocyte Growth Factor"/>
    <property type="match status" value="4"/>
</dbReference>
<dbReference type="GeneID" id="20805157"/>
<evidence type="ECO:0000256" key="3">
    <source>
        <dbReference type="SAM" id="SignalP"/>
    </source>
</evidence>
<keyword evidence="3" id="KW-0732">Signal</keyword>
<keyword evidence="2" id="KW-1015">Disulfide bond</keyword>
<evidence type="ECO:0000313" key="5">
    <source>
        <dbReference type="EMBL" id="ETV85422.1"/>
    </source>
</evidence>
<dbReference type="EMBL" id="KI913118">
    <property type="protein sequence ID" value="ETV85422.1"/>
    <property type="molecule type" value="Genomic_DNA"/>
</dbReference>
<dbReference type="InterPro" id="IPR003609">
    <property type="entry name" value="Pan_app"/>
</dbReference>
<dbReference type="SMART" id="SM00223">
    <property type="entry name" value="APPLE"/>
    <property type="match status" value="4"/>
</dbReference>
<reference evidence="5" key="1">
    <citation type="submission" date="2013-12" db="EMBL/GenBank/DDBJ databases">
        <title>The Genome Sequence of Aphanomyces astaci APO3.</title>
        <authorList>
            <consortium name="The Broad Institute Genomics Platform"/>
            <person name="Russ C."/>
            <person name="Tyler B."/>
            <person name="van West P."/>
            <person name="Dieguez-Uribeondo J."/>
            <person name="Young S.K."/>
            <person name="Zeng Q."/>
            <person name="Gargeya S."/>
            <person name="Fitzgerald M."/>
            <person name="Abouelleil A."/>
            <person name="Alvarado L."/>
            <person name="Chapman S.B."/>
            <person name="Gainer-Dewar J."/>
            <person name="Goldberg J."/>
            <person name="Griggs A."/>
            <person name="Gujja S."/>
            <person name="Hansen M."/>
            <person name="Howarth C."/>
            <person name="Imamovic A."/>
            <person name="Ireland A."/>
            <person name="Larimer J."/>
            <person name="McCowan C."/>
            <person name="Murphy C."/>
            <person name="Pearson M."/>
            <person name="Poon T.W."/>
            <person name="Priest M."/>
            <person name="Roberts A."/>
            <person name="Saif S."/>
            <person name="Shea T."/>
            <person name="Sykes S."/>
            <person name="Wortman J."/>
            <person name="Nusbaum C."/>
            <person name="Birren B."/>
        </authorList>
    </citation>
    <scope>NUCLEOTIDE SEQUENCE [LARGE SCALE GENOMIC DNA]</scope>
    <source>
        <strain evidence="5">APO3</strain>
    </source>
</reference>
<dbReference type="PANTHER" id="PTHR33946:SF4">
    <property type="entry name" value="COAGULATION FACTOR XI"/>
    <property type="match status" value="1"/>
</dbReference>
<feature type="domain" description="Apple" evidence="4">
    <location>
        <begin position="280"/>
        <end position="346"/>
    </location>
</feature>
<dbReference type="InterPro" id="IPR000177">
    <property type="entry name" value="Apple"/>
</dbReference>
<dbReference type="Pfam" id="PF14295">
    <property type="entry name" value="PAN_4"/>
    <property type="match status" value="4"/>
</dbReference>
<dbReference type="RefSeq" id="XP_009825440.1">
    <property type="nucleotide sequence ID" value="XM_009827138.1"/>
</dbReference>
<dbReference type="GO" id="GO:0006508">
    <property type="term" value="P:proteolysis"/>
    <property type="evidence" value="ECO:0007669"/>
    <property type="project" value="InterPro"/>
</dbReference>
<feature type="domain" description="Apple" evidence="4">
    <location>
        <begin position="118"/>
        <end position="184"/>
    </location>
</feature>
<evidence type="ECO:0000256" key="2">
    <source>
        <dbReference type="ARBA" id="ARBA00023157"/>
    </source>
</evidence>
<dbReference type="VEuPathDB" id="FungiDB:H257_03161"/>
<gene>
    <name evidence="5" type="ORF">H257_03161</name>
</gene>
<feature type="domain" description="Apple" evidence="4">
    <location>
        <begin position="199"/>
        <end position="265"/>
    </location>
</feature>